<dbReference type="RefSeq" id="XP_065667154.1">
    <property type="nucleotide sequence ID" value="XM_065811082.1"/>
</dbReference>
<name>A0ABM4CYY4_HYDVU</name>
<dbReference type="InterPro" id="IPR001128">
    <property type="entry name" value="Cyt_P450"/>
</dbReference>
<evidence type="ECO:0000256" key="5">
    <source>
        <dbReference type="ARBA" id="ARBA00023004"/>
    </source>
</evidence>
<dbReference type="PRINTS" id="PR00385">
    <property type="entry name" value="P450"/>
</dbReference>
<organism evidence="7 8">
    <name type="scientific">Hydra vulgaris</name>
    <name type="common">Hydra</name>
    <name type="synonym">Hydra attenuata</name>
    <dbReference type="NCBI Taxonomy" id="6087"/>
    <lineage>
        <taxon>Eukaryota</taxon>
        <taxon>Metazoa</taxon>
        <taxon>Cnidaria</taxon>
        <taxon>Hydrozoa</taxon>
        <taxon>Hydroidolina</taxon>
        <taxon>Anthoathecata</taxon>
        <taxon>Aplanulata</taxon>
        <taxon>Hydridae</taxon>
        <taxon>Hydra</taxon>
    </lineage>
</organism>
<dbReference type="PANTHER" id="PTHR24289">
    <property type="entry name" value="STEROID 17-ALPHA-HYDROXYLASE/17,20 LYASE"/>
    <property type="match status" value="1"/>
</dbReference>
<evidence type="ECO:0000313" key="7">
    <source>
        <dbReference type="Proteomes" id="UP001652625"/>
    </source>
</evidence>
<keyword evidence="8" id="KW-0456">Lyase</keyword>
<dbReference type="Pfam" id="PF00067">
    <property type="entry name" value="p450"/>
    <property type="match status" value="1"/>
</dbReference>
<dbReference type="InterPro" id="IPR002401">
    <property type="entry name" value="Cyt_P450_E_grp-I"/>
</dbReference>
<protein>
    <submittedName>
        <fullName evidence="8">Steroid 17-alpha-hydroxylase/17,20 lyase isoform X2</fullName>
    </submittedName>
</protein>
<keyword evidence="7" id="KW-1185">Reference proteome</keyword>
<evidence type="ECO:0000256" key="1">
    <source>
        <dbReference type="ARBA" id="ARBA00010617"/>
    </source>
</evidence>
<evidence type="ECO:0000313" key="8">
    <source>
        <dbReference type="RefSeq" id="XP_065667154.1"/>
    </source>
</evidence>
<dbReference type="Proteomes" id="UP001652625">
    <property type="component" value="Chromosome 11"/>
</dbReference>
<comment type="similarity">
    <text evidence="1">Belongs to the cytochrome P450 family.</text>
</comment>
<keyword evidence="2" id="KW-0349">Heme</keyword>
<dbReference type="GO" id="GO:0016829">
    <property type="term" value="F:lyase activity"/>
    <property type="evidence" value="ECO:0007669"/>
    <property type="project" value="UniProtKB-KW"/>
</dbReference>
<dbReference type="InterPro" id="IPR036396">
    <property type="entry name" value="Cyt_P450_sf"/>
</dbReference>
<sequence>MFLEVLVGCITPILLYIIGTYIKHLFKCQKLPPGPFPLPVIGNLHLFVKDPQRGLEQISKRYGDIFSISFGMKRFVVVCELDSIKEVLIEKGTIFAGRPKSYVAEISTRNYQNLALGDYSPIWILMHKIMKTSMRVFEDEKEALEKIVEKESEELNKRILKSNDVESKINDKFVIGVMNVLCGIVFGAQYKENDEELEKVISFKQLILDGVADTFAISFLPWLRFFPSKGIKKVKKGVLIRDKLLRCQLKKHRETYNPNQIRDYADFVLKYSKEYETSRNIDERLSEDNMEMMLQDIFISGSETTISTLLWFTVYLVNWPKYQVDLYDEIVTIVGNDRYPNLSDRLKLHLFESAIKETLRLSSVIPLGLPHRSLEETSIKSFKIPKNTNVMINLWQLHHDSKSWSDPHTFNPYRWLNEKNVFDKSKNPNYLPFSTGFRACLGYHTTESIIFLFFTRLIRDFELCLKPGASTPSLNGELRVTLTPDTSNIFLKPRSNNLMSQKIEA</sequence>
<evidence type="ECO:0000256" key="4">
    <source>
        <dbReference type="ARBA" id="ARBA00023002"/>
    </source>
</evidence>
<reference evidence="8" key="1">
    <citation type="submission" date="2025-08" db="UniProtKB">
        <authorList>
            <consortium name="RefSeq"/>
        </authorList>
    </citation>
    <scope>IDENTIFICATION</scope>
</reference>
<dbReference type="PANTHER" id="PTHR24289:SF1">
    <property type="entry name" value="STEROID 17-ALPHA-HYDROXYLASE_17,20 LYASE"/>
    <property type="match status" value="1"/>
</dbReference>
<dbReference type="GeneID" id="100209538"/>
<evidence type="ECO:0000256" key="2">
    <source>
        <dbReference type="ARBA" id="ARBA00022617"/>
    </source>
</evidence>
<keyword evidence="5" id="KW-0408">Iron</keyword>
<keyword evidence="4" id="KW-0560">Oxidoreductase</keyword>
<dbReference type="PRINTS" id="PR00463">
    <property type="entry name" value="EP450I"/>
</dbReference>
<proteinExistence type="inferred from homology"/>
<keyword evidence="6" id="KW-0503">Monooxygenase</keyword>
<keyword evidence="3" id="KW-0479">Metal-binding</keyword>
<evidence type="ECO:0000256" key="3">
    <source>
        <dbReference type="ARBA" id="ARBA00022723"/>
    </source>
</evidence>
<dbReference type="SUPFAM" id="SSF48264">
    <property type="entry name" value="Cytochrome P450"/>
    <property type="match status" value="1"/>
</dbReference>
<dbReference type="Gene3D" id="1.10.630.10">
    <property type="entry name" value="Cytochrome P450"/>
    <property type="match status" value="1"/>
</dbReference>
<evidence type="ECO:0000256" key="6">
    <source>
        <dbReference type="ARBA" id="ARBA00023033"/>
    </source>
</evidence>
<accession>A0ABM4CYY4</accession>
<gene>
    <name evidence="8" type="primary">LOC100209538</name>
</gene>